<dbReference type="InterPro" id="IPR032675">
    <property type="entry name" value="LRR_dom_sf"/>
</dbReference>
<feature type="non-terminal residue" evidence="3">
    <location>
        <position position="190"/>
    </location>
</feature>
<dbReference type="InterPro" id="IPR057135">
    <property type="entry name" value="At4g27190-like_LRR"/>
</dbReference>
<dbReference type="EMBL" id="JASCZI010030702">
    <property type="protein sequence ID" value="MED6124401.1"/>
    <property type="molecule type" value="Genomic_DNA"/>
</dbReference>
<dbReference type="Gene3D" id="3.80.10.10">
    <property type="entry name" value="Ribonuclease Inhibitor"/>
    <property type="match status" value="1"/>
</dbReference>
<evidence type="ECO:0000259" key="2">
    <source>
        <dbReference type="Pfam" id="PF23247"/>
    </source>
</evidence>
<reference evidence="3 4" key="1">
    <citation type="journal article" date="2023" name="Plants (Basel)">
        <title>Bridging the Gap: Combining Genomics and Transcriptomics Approaches to Understand Stylosanthes scabra, an Orphan Legume from the Brazilian Caatinga.</title>
        <authorList>
            <person name="Ferreira-Neto J.R.C."/>
            <person name="da Silva M.D."/>
            <person name="Binneck E."/>
            <person name="de Melo N.F."/>
            <person name="da Silva R.H."/>
            <person name="de Melo A.L.T.M."/>
            <person name="Pandolfi V."/>
            <person name="Bustamante F.O."/>
            <person name="Brasileiro-Vidal A.C."/>
            <person name="Benko-Iseppon A.M."/>
        </authorList>
    </citation>
    <scope>NUCLEOTIDE SEQUENCE [LARGE SCALE GENOMIC DNA]</scope>
    <source>
        <tissue evidence="3">Leaves</tissue>
    </source>
</reference>
<protein>
    <recommendedName>
        <fullName evidence="2">Disease resistance protein At4g27190-like leucine-rich repeats domain-containing protein</fullName>
    </recommendedName>
</protein>
<evidence type="ECO:0000313" key="4">
    <source>
        <dbReference type="Proteomes" id="UP001341840"/>
    </source>
</evidence>
<sequence length="190" mass="22292">MMHLFQHVKILKVEQCECLQEIFESNDYGVQGTQLELQHIWRNHASISGFKNLMELTIRECHELTYVFPDVSVARSLPQLIELEVVKCNKMKEIISPNNNYSIQKRRSKIIFPRLELIKLEKLSSLSCFCPSYLHFELPGCAYIIIEECPKMETFCFGTVYTPRLWSLLVEEREFSGKEDVNEVIKEIRA</sequence>
<feature type="domain" description="Disease resistance protein At4g27190-like leucine-rich repeats" evidence="2">
    <location>
        <begin position="1"/>
        <end position="89"/>
    </location>
</feature>
<dbReference type="SUPFAM" id="SSF52047">
    <property type="entry name" value="RNI-like"/>
    <property type="match status" value="1"/>
</dbReference>
<evidence type="ECO:0000313" key="3">
    <source>
        <dbReference type="EMBL" id="MED6124401.1"/>
    </source>
</evidence>
<keyword evidence="4" id="KW-1185">Reference proteome</keyword>
<gene>
    <name evidence="3" type="ORF">PIB30_058579</name>
</gene>
<dbReference type="Pfam" id="PF23247">
    <property type="entry name" value="LRR_RPS2"/>
    <property type="match status" value="1"/>
</dbReference>
<accession>A0ABU6RJY5</accession>
<evidence type="ECO:0000256" key="1">
    <source>
        <dbReference type="ARBA" id="ARBA00022821"/>
    </source>
</evidence>
<dbReference type="Proteomes" id="UP001341840">
    <property type="component" value="Unassembled WGS sequence"/>
</dbReference>
<keyword evidence="1" id="KW-0611">Plant defense</keyword>
<dbReference type="PANTHER" id="PTHR33463:SF209">
    <property type="entry name" value="DISEASE RESISTANCE PROTEIN RPS2-LIKE"/>
    <property type="match status" value="1"/>
</dbReference>
<dbReference type="PANTHER" id="PTHR33463">
    <property type="entry name" value="NB-ARC DOMAIN-CONTAINING PROTEIN-RELATED"/>
    <property type="match status" value="1"/>
</dbReference>
<dbReference type="InterPro" id="IPR050905">
    <property type="entry name" value="Plant_NBS-LRR"/>
</dbReference>
<organism evidence="3 4">
    <name type="scientific">Stylosanthes scabra</name>
    <dbReference type="NCBI Taxonomy" id="79078"/>
    <lineage>
        <taxon>Eukaryota</taxon>
        <taxon>Viridiplantae</taxon>
        <taxon>Streptophyta</taxon>
        <taxon>Embryophyta</taxon>
        <taxon>Tracheophyta</taxon>
        <taxon>Spermatophyta</taxon>
        <taxon>Magnoliopsida</taxon>
        <taxon>eudicotyledons</taxon>
        <taxon>Gunneridae</taxon>
        <taxon>Pentapetalae</taxon>
        <taxon>rosids</taxon>
        <taxon>fabids</taxon>
        <taxon>Fabales</taxon>
        <taxon>Fabaceae</taxon>
        <taxon>Papilionoideae</taxon>
        <taxon>50 kb inversion clade</taxon>
        <taxon>dalbergioids sensu lato</taxon>
        <taxon>Dalbergieae</taxon>
        <taxon>Pterocarpus clade</taxon>
        <taxon>Stylosanthes</taxon>
    </lineage>
</organism>
<proteinExistence type="predicted"/>
<name>A0ABU6RJY5_9FABA</name>
<comment type="caution">
    <text evidence="3">The sequence shown here is derived from an EMBL/GenBank/DDBJ whole genome shotgun (WGS) entry which is preliminary data.</text>
</comment>